<comment type="caution">
    <text evidence="5">The sequence shown here is derived from an EMBL/GenBank/DDBJ whole genome shotgun (WGS) entry which is preliminary data.</text>
</comment>
<evidence type="ECO:0000256" key="2">
    <source>
        <dbReference type="SAM" id="SignalP"/>
    </source>
</evidence>
<name>A0A4R0YR55_9GAMM</name>
<dbReference type="GO" id="GO:0015159">
    <property type="term" value="F:polysaccharide transmembrane transporter activity"/>
    <property type="evidence" value="ECO:0007669"/>
    <property type="project" value="InterPro"/>
</dbReference>
<keyword evidence="1 2" id="KW-0732">Signal</keyword>
<dbReference type="InterPro" id="IPR019554">
    <property type="entry name" value="Soluble_ligand-bd"/>
</dbReference>
<dbReference type="PANTHER" id="PTHR33619:SF3">
    <property type="entry name" value="POLYSACCHARIDE EXPORT PROTEIN GFCE-RELATED"/>
    <property type="match status" value="1"/>
</dbReference>
<protein>
    <submittedName>
        <fullName evidence="5">Sugar ABC transporter substrate-binding protein</fullName>
    </submittedName>
</protein>
<feature type="domain" description="Polysaccharide export protein N-terminal" evidence="3">
    <location>
        <begin position="36"/>
        <end position="110"/>
    </location>
</feature>
<dbReference type="PANTHER" id="PTHR33619">
    <property type="entry name" value="POLYSACCHARIDE EXPORT PROTEIN GFCE-RELATED"/>
    <property type="match status" value="1"/>
</dbReference>
<dbReference type="PROSITE" id="PS51257">
    <property type="entry name" value="PROKAR_LIPOPROTEIN"/>
    <property type="match status" value="1"/>
</dbReference>
<dbReference type="InterPro" id="IPR003715">
    <property type="entry name" value="Poly_export_N"/>
</dbReference>
<dbReference type="InterPro" id="IPR049712">
    <property type="entry name" value="Poly_export"/>
</dbReference>
<keyword evidence="6" id="KW-1185">Reference proteome</keyword>
<dbReference type="InterPro" id="IPR017477">
    <property type="entry name" value="PEP-CTERM_polysacc_export"/>
</dbReference>
<accession>A0A4R0YR55</accession>
<dbReference type="Pfam" id="PF02563">
    <property type="entry name" value="Poly_export"/>
    <property type="match status" value="1"/>
</dbReference>
<feature type="domain" description="Soluble ligand binding" evidence="4">
    <location>
        <begin position="121"/>
        <end position="170"/>
    </location>
</feature>
<evidence type="ECO:0000313" key="6">
    <source>
        <dbReference type="Proteomes" id="UP000291822"/>
    </source>
</evidence>
<sequence length="207" mass="22385">MKSFRHVLVLCVALLLTACATGRGSTDAPKVEQGAQAVTTYRIGVDDQLQITVWHNADLSVSVPVRPDGMITVPLIGDVVAGGKTTEEVSAQIKDKLQAYVRDPQVAVILTELRSHEYLSRVRVTGAVRTPVSIPYRQGMTVLDAVLAAGGTTEFAAPDRTELYREGRDGVTKPYSIRLDKVLKQGDLATNYPVQPGDVVTVPLRAF</sequence>
<proteinExistence type="predicted"/>
<evidence type="ECO:0000259" key="3">
    <source>
        <dbReference type="Pfam" id="PF02563"/>
    </source>
</evidence>
<dbReference type="EMBL" id="SJTG01000002">
    <property type="protein sequence ID" value="TCI10465.1"/>
    <property type="molecule type" value="Genomic_DNA"/>
</dbReference>
<evidence type="ECO:0000256" key="1">
    <source>
        <dbReference type="ARBA" id="ARBA00022729"/>
    </source>
</evidence>
<organism evidence="5 6">
    <name type="scientific">Dyella soli</name>
    <dbReference type="NCBI Taxonomy" id="522319"/>
    <lineage>
        <taxon>Bacteria</taxon>
        <taxon>Pseudomonadati</taxon>
        <taxon>Pseudomonadota</taxon>
        <taxon>Gammaproteobacteria</taxon>
        <taxon>Lysobacterales</taxon>
        <taxon>Rhodanobacteraceae</taxon>
        <taxon>Dyella</taxon>
    </lineage>
</organism>
<evidence type="ECO:0000259" key="4">
    <source>
        <dbReference type="Pfam" id="PF10531"/>
    </source>
</evidence>
<dbReference type="NCBIfam" id="TIGR03027">
    <property type="entry name" value="pepcterm_export"/>
    <property type="match status" value="1"/>
</dbReference>
<dbReference type="Gene3D" id="3.30.1950.10">
    <property type="entry name" value="wza like domain"/>
    <property type="match status" value="1"/>
</dbReference>
<dbReference type="Gene3D" id="3.10.560.10">
    <property type="entry name" value="Outer membrane lipoprotein wza domain like"/>
    <property type="match status" value="1"/>
</dbReference>
<evidence type="ECO:0000313" key="5">
    <source>
        <dbReference type="EMBL" id="TCI10465.1"/>
    </source>
</evidence>
<dbReference type="Pfam" id="PF10531">
    <property type="entry name" value="SLBB"/>
    <property type="match status" value="1"/>
</dbReference>
<gene>
    <name evidence="5" type="ORF">EZM97_16445</name>
</gene>
<dbReference type="Proteomes" id="UP000291822">
    <property type="component" value="Unassembled WGS sequence"/>
</dbReference>
<reference evidence="5 6" key="1">
    <citation type="submission" date="2019-02" db="EMBL/GenBank/DDBJ databases">
        <title>Dyella amyloliquefaciens sp. nov., isolated from forest soil.</title>
        <authorList>
            <person name="Gao Z.-H."/>
            <person name="Qiu L.-H."/>
        </authorList>
    </citation>
    <scope>NUCLEOTIDE SEQUENCE [LARGE SCALE GENOMIC DNA]</scope>
    <source>
        <strain evidence="5 6">KACC 12747</strain>
    </source>
</reference>
<dbReference type="RefSeq" id="WP_131408508.1">
    <property type="nucleotide sequence ID" value="NZ_SJTG01000002.1"/>
</dbReference>
<feature type="chain" id="PRO_5020754415" evidence="2">
    <location>
        <begin position="21"/>
        <end position="207"/>
    </location>
</feature>
<feature type="signal peptide" evidence="2">
    <location>
        <begin position="1"/>
        <end position="20"/>
    </location>
</feature>
<dbReference type="AlphaFoldDB" id="A0A4R0YR55"/>